<dbReference type="EMBL" id="CP032869">
    <property type="protein sequence ID" value="AYL96301.1"/>
    <property type="molecule type" value="Genomic_DNA"/>
</dbReference>
<name>A0A494VQP7_9SPHI</name>
<evidence type="ECO:0000313" key="4">
    <source>
        <dbReference type="Proteomes" id="UP000270046"/>
    </source>
</evidence>
<dbReference type="AlphaFoldDB" id="A0A494VQP7"/>
<reference evidence="3 4" key="1">
    <citation type="submission" date="2018-10" db="EMBL/GenBank/DDBJ databases">
        <title>Genome sequencing of Mucilaginibacter sp. HYN0043.</title>
        <authorList>
            <person name="Kim M."/>
            <person name="Yi H."/>
        </authorList>
    </citation>
    <scope>NUCLEOTIDE SEQUENCE [LARGE SCALE GENOMIC DNA]</scope>
    <source>
        <strain evidence="3 4">HYN0043</strain>
    </source>
</reference>
<evidence type="ECO:0000256" key="1">
    <source>
        <dbReference type="SAM" id="SignalP"/>
    </source>
</evidence>
<dbReference type="Proteomes" id="UP000270046">
    <property type="component" value="Chromosome"/>
</dbReference>
<protein>
    <submittedName>
        <fullName evidence="3">T9SS C-terminal target domain-containing protein</fullName>
    </submittedName>
</protein>
<dbReference type="Pfam" id="PF18962">
    <property type="entry name" value="Por_Secre_tail"/>
    <property type="match status" value="1"/>
</dbReference>
<accession>A0A494VQP7</accession>
<evidence type="ECO:0000313" key="3">
    <source>
        <dbReference type="EMBL" id="AYL96301.1"/>
    </source>
</evidence>
<gene>
    <name evidence="3" type="ORF">HYN43_013805</name>
</gene>
<feature type="chain" id="PRO_5019713943" evidence="1">
    <location>
        <begin position="20"/>
        <end position="1108"/>
    </location>
</feature>
<feature type="domain" description="Secretion system C-terminal sorting" evidence="2">
    <location>
        <begin position="1030"/>
        <end position="1098"/>
    </location>
</feature>
<dbReference type="KEGG" id="muh:HYN43_013805"/>
<organism evidence="3 4">
    <name type="scientific">Mucilaginibacter celer</name>
    <dbReference type="NCBI Taxonomy" id="2305508"/>
    <lineage>
        <taxon>Bacteria</taxon>
        <taxon>Pseudomonadati</taxon>
        <taxon>Bacteroidota</taxon>
        <taxon>Sphingobacteriia</taxon>
        <taxon>Sphingobacteriales</taxon>
        <taxon>Sphingobacteriaceae</taxon>
        <taxon>Mucilaginibacter</taxon>
    </lineage>
</organism>
<feature type="signal peptide" evidence="1">
    <location>
        <begin position="1"/>
        <end position="19"/>
    </location>
</feature>
<dbReference type="RefSeq" id="WP_119409900.1">
    <property type="nucleotide sequence ID" value="NZ_CP032869.1"/>
</dbReference>
<proteinExistence type="predicted"/>
<sequence length="1108" mass="116665">MKNKITLIIFLLFCSTASATVYDWVGGASPNPNAWTDKNNWKVPGTLGIGFTTPSAAPSSTDDIQVGVNFTFSSGNAPIITSNTTCASLSIGTLQSSTITVSGSSVTLTVTGAIKQLPSTISISILGSNTVTGTLAGTGNISCASVQAGDLITFLNVLALTTNNVQLVSSVANLTVSGNIGVYSTAYLVLTIPLGYNNAAFYLRGGTATVAGQIATKNVSSGVLAVGSTPSSSTFTIDVPAASTSTPNLKLTNATPLDGTSIAGSIDFYNNGGGSGTCSVEYSGASAQTVYTESSSLLNISPSAYQNIIFSSAGTKNVGSGNLSINGDWSSASGKVDVITNNPSVIFGGGTQSLSESGSDSGNGVVFKNVFFQGTNTKTMSGAGKFAVSSLGILTMGGSATLVSGGILTLKSDASGSATVASVPSGTAITGNVNVQRYVNGGAWYYRGYRLLTSPVNNGSGNFRLEYLKLSAFVTGTTQATGGFDTSPNANNPSIYFFRENTAYTNNSFTTGNFRGVNSLGSTPYSFDNEGSTYSLPSGNGFLFFFRGDRSSGISSATVISHVPENTTFTATGTLNQGNITVKQWYTGGALIYTTTTGSRVQGYNLVGNPYASTINFEKFNRKGTAGAVADASSSIYISGQQAQVYTTNSTLTPPSVFIWVFNPTTKQYETYQQNANQITSVADTTTTVNPGLQSVTGGVASNMIASGQGFFIRATASGQTMTFRESAKTSTQPNSASLTGVFSIPKDKTPIAMAFSSSSKLAATEASTNVPKPYAWPMPLIRLRLIKDSINFDGVVIVLVKGVSSAYNADKDAEDLGGNGAPESLSVLSSDSVKITIHRRPFPGKQQQTIPLFVDATASGDYKLRLTDLKDLPDLYEVWIKDNLTKDSVLAKVNSDYNFSIDKTNPASFGMNRFQLIVRQSIAHLAKLLNFTAQKINDCSKLSWIAQNEANYTTYIAQRSTDDGKTFITLDTVYSSNAKNYAVMDAKPANGLNQYRLTQIDLNGDTTLSKIVPLMYADTKNTISEVMSIYPNPATDVVYAQMRLKTNGPINYRINITNMEGKVVATANASQASWQNNVDAFIPGTYIMQVVDVKDNTLLGVKKFIKK</sequence>
<dbReference type="NCBIfam" id="TIGR04183">
    <property type="entry name" value="Por_Secre_tail"/>
    <property type="match status" value="1"/>
</dbReference>
<evidence type="ECO:0000259" key="2">
    <source>
        <dbReference type="Pfam" id="PF18962"/>
    </source>
</evidence>
<dbReference type="OrthoDB" id="101122at2"/>
<dbReference type="InterPro" id="IPR026444">
    <property type="entry name" value="Secre_tail"/>
</dbReference>
<keyword evidence="4" id="KW-1185">Reference proteome</keyword>
<keyword evidence="1" id="KW-0732">Signal</keyword>